<evidence type="ECO:0000256" key="1">
    <source>
        <dbReference type="SAM" id="Phobius"/>
    </source>
</evidence>
<evidence type="ECO:0000313" key="3">
    <source>
        <dbReference type="Proteomes" id="UP000011135"/>
    </source>
</evidence>
<gene>
    <name evidence="2" type="ORF">C900_05286</name>
</gene>
<feature type="transmembrane region" description="Helical" evidence="1">
    <location>
        <begin position="45"/>
        <end position="67"/>
    </location>
</feature>
<sequence length="87" mass="9258">MKTLENLKSFELKAQQVKDLTGGTTDPISWIGTLGEITHHGAIRILGTGIALGAAFGVGFYAGSLIYDSYSTQILDGIESIDTLLNQ</sequence>
<keyword evidence="1" id="KW-1133">Transmembrane helix</keyword>
<dbReference type="Proteomes" id="UP000011135">
    <property type="component" value="Unassembled WGS sequence"/>
</dbReference>
<evidence type="ECO:0000313" key="2">
    <source>
        <dbReference type="EMBL" id="ELR69215.1"/>
    </source>
</evidence>
<keyword evidence="3" id="KW-1185">Reference proteome</keyword>
<dbReference type="STRING" id="1237149.C900_05286"/>
<dbReference type="RefSeq" id="WP_009582373.1">
    <property type="nucleotide sequence ID" value="NZ_AMZN01000081.1"/>
</dbReference>
<dbReference type="AlphaFoldDB" id="L8JK87"/>
<accession>L8JK87</accession>
<protein>
    <submittedName>
        <fullName evidence="2">Uncharacterized protein</fullName>
    </submittedName>
</protein>
<keyword evidence="1" id="KW-0472">Membrane</keyword>
<reference evidence="2 3" key="1">
    <citation type="submission" date="2012-12" db="EMBL/GenBank/DDBJ databases">
        <title>Genome assembly of Fulvivirga imtechensis AK7.</title>
        <authorList>
            <person name="Nupur N."/>
            <person name="Khatri I."/>
            <person name="Kumar R."/>
            <person name="Subramanian S."/>
            <person name="Pinnaka A."/>
        </authorList>
    </citation>
    <scope>NUCLEOTIDE SEQUENCE [LARGE SCALE GENOMIC DNA]</scope>
    <source>
        <strain evidence="2 3">AK7</strain>
    </source>
</reference>
<organism evidence="2 3">
    <name type="scientific">Fulvivirga imtechensis AK7</name>
    <dbReference type="NCBI Taxonomy" id="1237149"/>
    <lineage>
        <taxon>Bacteria</taxon>
        <taxon>Pseudomonadati</taxon>
        <taxon>Bacteroidota</taxon>
        <taxon>Cytophagia</taxon>
        <taxon>Cytophagales</taxon>
        <taxon>Fulvivirgaceae</taxon>
        <taxon>Fulvivirga</taxon>
    </lineage>
</organism>
<comment type="caution">
    <text evidence="2">The sequence shown here is derived from an EMBL/GenBank/DDBJ whole genome shotgun (WGS) entry which is preliminary data.</text>
</comment>
<name>L8JK87_9BACT</name>
<dbReference type="EMBL" id="AMZN01000081">
    <property type="protein sequence ID" value="ELR69215.1"/>
    <property type="molecule type" value="Genomic_DNA"/>
</dbReference>
<proteinExistence type="predicted"/>
<keyword evidence="1" id="KW-0812">Transmembrane</keyword>